<dbReference type="RefSeq" id="WP_065913695.1">
    <property type="nucleotide sequence ID" value="NZ_CP016793.1"/>
</dbReference>
<dbReference type="STRING" id="1586287.BBK82_03490"/>
<accession>A0A1B2HC43</accession>
<keyword evidence="2" id="KW-1185">Reference proteome</keyword>
<evidence type="ECO:0000313" key="2">
    <source>
        <dbReference type="Proteomes" id="UP000093053"/>
    </source>
</evidence>
<dbReference type="Proteomes" id="UP000093053">
    <property type="component" value="Chromosome"/>
</dbReference>
<dbReference type="AlphaFoldDB" id="A0A1B2HC43"/>
<name>A0A1B2HC43_9PSEU</name>
<dbReference type="KEGG" id="led:BBK82_03490"/>
<organism evidence="1 2">
    <name type="scientific">Lentzea guizhouensis</name>
    <dbReference type="NCBI Taxonomy" id="1586287"/>
    <lineage>
        <taxon>Bacteria</taxon>
        <taxon>Bacillati</taxon>
        <taxon>Actinomycetota</taxon>
        <taxon>Actinomycetes</taxon>
        <taxon>Pseudonocardiales</taxon>
        <taxon>Pseudonocardiaceae</taxon>
        <taxon>Lentzea</taxon>
    </lineage>
</organism>
<reference evidence="1 2" key="1">
    <citation type="submission" date="2016-07" db="EMBL/GenBank/DDBJ databases">
        <title>Complete genome sequence of the Lentzea guizhouensis DHS C013.</title>
        <authorList>
            <person name="Cao C."/>
        </authorList>
    </citation>
    <scope>NUCLEOTIDE SEQUENCE [LARGE SCALE GENOMIC DNA]</scope>
    <source>
        <strain evidence="1 2">DHS C013</strain>
    </source>
</reference>
<dbReference type="EMBL" id="CP016793">
    <property type="protein sequence ID" value="ANZ35279.1"/>
    <property type="molecule type" value="Genomic_DNA"/>
</dbReference>
<gene>
    <name evidence="1" type="ORF">BBK82_03490</name>
</gene>
<proteinExistence type="predicted"/>
<evidence type="ECO:0000313" key="1">
    <source>
        <dbReference type="EMBL" id="ANZ35279.1"/>
    </source>
</evidence>
<protein>
    <submittedName>
        <fullName evidence="1">Uncharacterized protein</fullName>
    </submittedName>
</protein>
<sequence length="72" mass="8386">MTNKWELVDALPGELDETKAVVWRQVEQENVLQLGGRHLVFGDEVWQQRDDGRWQRSAMTLADLVPPGWERV</sequence>